<keyword evidence="2" id="KW-1185">Reference proteome</keyword>
<feature type="non-terminal residue" evidence="1">
    <location>
        <position position="825"/>
    </location>
</feature>
<reference evidence="1 2" key="1">
    <citation type="journal article" date="2018" name="Elife">
        <title>Firefly genomes illuminate parallel origins of bioluminescence in beetles.</title>
        <authorList>
            <person name="Fallon T.R."/>
            <person name="Lower S.E."/>
            <person name="Chang C.H."/>
            <person name="Bessho-Uehara M."/>
            <person name="Martin G.J."/>
            <person name="Bewick A.J."/>
            <person name="Behringer M."/>
            <person name="Debat H.J."/>
            <person name="Wong I."/>
            <person name="Day J.C."/>
            <person name="Suvorov A."/>
            <person name="Silva C.J."/>
            <person name="Stanger-Hall K.F."/>
            <person name="Hall D.W."/>
            <person name="Schmitz R.J."/>
            <person name="Nelson D.R."/>
            <person name="Lewis S.M."/>
            <person name="Shigenobu S."/>
            <person name="Bybee S.M."/>
            <person name="Larracuente A.M."/>
            <person name="Oba Y."/>
            <person name="Weng J.K."/>
        </authorList>
    </citation>
    <scope>NUCLEOTIDE SEQUENCE [LARGE SCALE GENOMIC DNA]</scope>
    <source>
        <strain evidence="1">1611_PpyrPB1</strain>
        <tissue evidence="1">Whole body</tissue>
    </source>
</reference>
<evidence type="ECO:0000313" key="2">
    <source>
        <dbReference type="Proteomes" id="UP000327044"/>
    </source>
</evidence>
<sequence>MYYLVKFVEDGVYYICNKRQVRNTKKKGLLSVRWADGWFYDAKIKLENETEEVLLQLCKDLNLNVSPVPKQLTLDRHLCVNLQKLTDTDFEFERIPPPHIGNKYDTDDDLEILSPPPEDHATEDEFEMISSPRIGNSYRTEHDLEIVSPPSKDTATEDEFEMISSPRIGNSYRTEHAFKKSDSFIGNPSTIRSVIATGSVVNFHRRRVILPQPPQSLYETPPPLYDVGIAGSRSSRKYFCVYCKKISSNLPQHFKSCHSDEVAVQQFLALPPGSKHRKKIIETIRRQGDYEHNKSQENNSGRYLVARRNATSSISSKLVTTCPECKGQFLKKNLRRHYKRCAETIKPGDRSTMTKSRALDRQIHSAACHNLTTRIFPVLRDDDCVKVIQFDSLAITIANRLCRLYPDPHFDDMIRAKLRLMGRLLLQAKALDSTVKDFSSLITPIRYELVIVTINKVSGLNESGTVYRAPSTATMANTLFKVATDIWRVECIKSKNTAAKIDAEDFLLLMKMDNASVINKIAIENRVQDQRHKVVKLPDKSDVKMLVAHVRRIRREMYSLLKNYKGNSFPYETWHSLASSTLISLLVFNRRRPGELERLTLSDYHSRSKIDNTSNLSLLDQQDRQAAETYSRFEIRGKLNRSVPVLVHWELELCLNLILKYRSDAGIHVDNPYLFGLPQVDHRHRYLRAYVIMRIYASQSGAKQPHLLRATVLRKQIATECAVMDLSENTIKDVAMFMGHAEDIHNKIYRLPVQTRDIVRMSRVLEAVQGDTGTDSEDENDSVGVNECDDLDHIFMNDVPASKGEEMNVKKVVKTVKANNRKENK</sequence>
<gene>
    <name evidence="1" type="ORF">PPYR_15055</name>
</gene>
<accession>A0A5N3ZZP4</accession>
<dbReference type="EMBL" id="VVIM01001134">
    <property type="protein sequence ID" value="KAB0790544.1"/>
    <property type="molecule type" value="Genomic_DNA"/>
</dbReference>
<dbReference type="PANTHER" id="PTHR33480">
    <property type="entry name" value="SET DOMAIN-CONTAINING PROTEIN-RELATED"/>
    <property type="match status" value="1"/>
</dbReference>
<dbReference type="PANTHER" id="PTHR33480:SF1">
    <property type="entry name" value="TYR RECOMBINASE DOMAIN-CONTAINING PROTEIN"/>
    <property type="match status" value="1"/>
</dbReference>
<proteinExistence type="predicted"/>
<dbReference type="InParanoid" id="A0A5N3ZZP4"/>
<dbReference type="AlphaFoldDB" id="A0A5N3ZZP4"/>
<organism evidence="1 2">
    <name type="scientific">Photinus pyralis</name>
    <name type="common">Common eastern firefly</name>
    <name type="synonym">Lampyris pyralis</name>
    <dbReference type="NCBI Taxonomy" id="7054"/>
    <lineage>
        <taxon>Eukaryota</taxon>
        <taxon>Metazoa</taxon>
        <taxon>Ecdysozoa</taxon>
        <taxon>Arthropoda</taxon>
        <taxon>Hexapoda</taxon>
        <taxon>Insecta</taxon>
        <taxon>Pterygota</taxon>
        <taxon>Neoptera</taxon>
        <taxon>Endopterygota</taxon>
        <taxon>Coleoptera</taxon>
        <taxon>Polyphaga</taxon>
        <taxon>Elateriformia</taxon>
        <taxon>Elateroidea</taxon>
        <taxon>Lampyridae</taxon>
        <taxon>Lampyrinae</taxon>
        <taxon>Photinus</taxon>
    </lineage>
</organism>
<evidence type="ECO:0000313" key="1">
    <source>
        <dbReference type="EMBL" id="KAB0790544.1"/>
    </source>
</evidence>
<comment type="caution">
    <text evidence="1">The sequence shown here is derived from an EMBL/GenBank/DDBJ whole genome shotgun (WGS) entry which is preliminary data.</text>
</comment>
<dbReference type="Proteomes" id="UP000327044">
    <property type="component" value="Unassembled WGS sequence"/>
</dbReference>
<protein>
    <submittedName>
        <fullName evidence="1">Uncharacterized protein</fullName>
    </submittedName>
</protein>
<name>A0A5N3ZZP4_PHOPY</name>